<evidence type="ECO:0000313" key="2">
    <source>
        <dbReference type="EMBL" id="MPC12945.1"/>
    </source>
</evidence>
<dbReference type="EMBL" id="VSRR010000247">
    <property type="protein sequence ID" value="MPC12945.1"/>
    <property type="molecule type" value="Genomic_DNA"/>
</dbReference>
<dbReference type="AlphaFoldDB" id="A0A5B7CUY4"/>
<comment type="caution">
    <text evidence="2">The sequence shown here is derived from an EMBL/GenBank/DDBJ whole genome shotgun (WGS) entry which is preliminary data.</text>
</comment>
<proteinExistence type="predicted"/>
<accession>A0A5B7CUY4</accession>
<gene>
    <name evidence="2" type="ORF">E2C01_005662</name>
</gene>
<organism evidence="2 3">
    <name type="scientific">Portunus trituberculatus</name>
    <name type="common">Swimming crab</name>
    <name type="synonym">Neptunus trituberculatus</name>
    <dbReference type="NCBI Taxonomy" id="210409"/>
    <lineage>
        <taxon>Eukaryota</taxon>
        <taxon>Metazoa</taxon>
        <taxon>Ecdysozoa</taxon>
        <taxon>Arthropoda</taxon>
        <taxon>Crustacea</taxon>
        <taxon>Multicrustacea</taxon>
        <taxon>Malacostraca</taxon>
        <taxon>Eumalacostraca</taxon>
        <taxon>Eucarida</taxon>
        <taxon>Decapoda</taxon>
        <taxon>Pleocyemata</taxon>
        <taxon>Brachyura</taxon>
        <taxon>Eubrachyura</taxon>
        <taxon>Portunoidea</taxon>
        <taxon>Portunidae</taxon>
        <taxon>Portuninae</taxon>
        <taxon>Portunus</taxon>
    </lineage>
</organism>
<feature type="region of interest" description="Disordered" evidence="1">
    <location>
        <begin position="1"/>
        <end position="24"/>
    </location>
</feature>
<name>A0A5B7CUY4_PORTR</name>
<dbReference type="Proteomes" id="UP000324222">
    <property type="component" value="Unassembled WGS sequence"/>
</dbReference>
<sequence length="134" mass="14810">MAEDDATNTTPLHRSCASPSQSKTLRERGVEIFEKGIVKASKDGKAGQKDARIRMDMRYKTVKAIFTATRPKAPQTDLLQAAPSHCLNLVVMQGQGIYWRQLRLNNCNLRPDVPGQGSHGIPGRKDDGLLVEHC</sequence>
<protein>
    <submittedName>
        <fullName evidence="2">Uncharacterized protein</fullName>
    </submittedName>
</protein>
<feature type="compositionally biased region" description="Polar residues" evidence="1">
    <location>
        <begin position="7"/>
        <end position="23"/>
    </location>
</feature>
<evidence type="ECO:0000313" key="3">
    <source>
        <dbReference type="Proteomes" id="UP000324222"/>
    </source>
</evidence>
<keyword evidence="3" id="KW-1185">Reference proteome</keyword>
<evidence type="ECO:0000256" key="1">
    <source>
        <dbReference type="SAM" id="MobiDB-lite"/>
    </source>
</evidence>
<reference evidence="2 3" key="1">
    <citation type="submission" date="2019-05" db="EMBL/GenBank/DDBJ databases">
        <title>Another draft genome of Portunus trituberculatus and its Hox gene families provides insights of decapod evolution.</title>
        <authorList>
            <person name="Jeong J.-H."/>
            <person name="Song I."/>
            <person name="Kim S."/>
            <person name="Choi T."/>
            <person name="Kim D."/>
            <person name="Ryu S."/>
            <person name="Kim W."/>
        </authorList>
    </citation>
    <scope>NUCLEOTIDE SEQUENCE [LARGE SCALE GENOMIC DNA]</scope>
    <source>
        <tissue evidence="2">Muscle</tissue>
    </source>
</reference>